<keyword evidence="2" id="KW-1185">Reference proteome</keyword>
<proteinExistence type="predicted"/>
<sequence length="61" mass="6578">MPKRCCHLPGRCVEVGDASASTATSAGDLRIIDGDVIDERPFGVPVADVEHGGECQLRWQR</sequence>
<dbReference type="AlphaFoldDB" id="A0A317D2Q8"/>
<gene>
    <name evidence="1" type="ORF">DKT68_13495</name>
</gene>
<organism evidence="1 2">
    <name type="scientific">Micromonospora acroterricola</name>
    <dbReference type="NCBI Taxonomy" id="2202421"/>
    <lineage>
        <taxon>Bacteria</taxon>
        <taxon>Bacillati</taxon>
        <taxon>Actinomycetota</taxon>
        <taxon>Actinomycetes</taxon>
        <taxon>Micromonosporales</taxon>
        <taxon>Micromonosporaceae</taxon>
        <taxon>Micromonospora</taxon>
    </lineage>
</organism>
<reference evidence="1 2" key="1">
    <citation type="submission" date="2018-05" db="EMBL/GenBank/DDBJ databases">
        <title>Micromonospora atacamensis sp. nov., a novel actinobacteria isolated from high altitude Atacama Desert soil.</title>
        <authorList>
            <person name="Carro L."/>
            <person name="Golinska P."/>
            <person name="Klenk H.-P."/>
            <person name="Goodfellow M."/>
        </authorList>
    </citation>
    <scope>NUCLEOTIDE SEQUENCE [LARGE SCALE GENOMIC DNA]</scope>
    <source>
        <strain evidence="1 2">5R2A7</strain>
    </source>
</reference>
<protein>
    <submittedName>
        <fullName evidence="1">Uncharacterized protein</fullName>
    </submittedName>
</protein>
<dbReference type="Proteomes" id="UP000245410">
    <property type="component" value="Unassembled WGS sequence"/>
</dbReference>
<evidence type="ECO:0000313" key="2">
    <source>
        <dbReference type="Proteomes" id="UP000245410"/>
    </source>
</evidence>
<evidence type="ECO:0000313" key="1">
    <source>
        <dbReference type="EMBL" id="PWR08999.1"/>
    </source>
</evidence>
<name>A0A317D2Q8_9ACTN</name>
<accession>A0A317D2Q8</accession>
<comment type="caution">
    <text evidence="1">The sequence shown here is derived from an EMBL/GenBank/DDBJ whole genome shotgun (WGS) entry which is preliminary data.</text>
</comment>
<dbReference type="EMBL" id="QGKR01000186">
    <property type="protein sequence ID" value="PWR08999.1"/>
    <property type="molecule type" value="Genomic_DNA"/>
</dbReference>